<proteinExistence type="inferred from homology"/>
<dbReference type="Proteomes" id="UP000249723">
    <property type="component" value="Unassembled WGS sequence"/>
</dbReference>
<reference evidence="5" key="1">
    <citation type="submission" date="2016-10" db="EMBL/GenBank/DDBJ databases">
        <authorList>
            <person name="Jeantristanb JTB J.-T."/>
            <person name="Ricardo R."/>
        </authorList>
    </citation>
    <scope>NUCLEOTIDE SEQUENCE [LARGE SCALE GENOMIC DNA]</scope>
</reference>
<organism evidence="4 5">
    <name type="scientific">Microbotryum saponariae</name>
    <dbReference type="NCBI Taxonomy" id="289078"/>
    <lineage>
        <taxon>Eukaryota</taxon>
        <taxon>Fungi</taxon>
        <taxon>Dikarya</taxon>
        <taxon>Basidiomycota</taxon>
        <taxon>Pucciniomycotina</taxon>
        <taxon>Microbotryomycetes</taxon>
        <taxon>Microbotryales</taxon>
        <taxon>Microbotryaceae</taxon>
        <taxon>Microbotryum</taxon>
    </lineage>
</organism>
<feature type="region of interest" description="Disordered" evidence="3">
    <location>
        <begin position="30"/>
        <end position="87"/>
    </location>
</feature>
<dbReference type="STRING" id="289078.A0A2X0LDI9"/>
<dbReference type="InterPro" id="IPR007587">
    <property type="entry name" value="SAPS"/>
</dbReference>
<dbReference type="EMBL" id="FMWP01000092">
    <property type="protein sequence ID" value="SCZ96961.1"/>
    <property type="molecule type" value="Genomic_DNA"/>
</dbReference>
<dbReference type="OrthoDB" id="10259133at2759"/>
<dbReference type="GO" id="GO:0005829">
    <property type="term" value="C:cytosol"/>
    <property type="evidence" value="ECO:0007669"/>
    <property type="project" value="TreeGrafter"/>
</dbReference>
<dbReference type="PANTHER" id="PTHR12634:SF8">
    <property type="entry name" value="FIERY MOUNTAIN, ISOFORM D"/>
    <property type="match status" value="1"/>
</dbReference>
<keyword evidence="5" id="KW-1185">Reference proteome</keyword>
<gene>
    <name evidence="4" type="ORF">BZ3500_MVSOF-1268-A1-R1_CHR4-2G06896</name>
</gene>
<dbReference type="GO" id="GO:0005634">
    <property type="term" value="C:nucleus"/>
    <property type="evidence" value="ECO:0007669"/>
    <property type="project" value="TreeGrafter"/>
</dbReference>
<keyword evidence="2" id="KW-0131">Cell cycle</keyword>
<evidence type="ECO:0000313" key="4">
    <source>
        <dbReference type="EMBL" id="SCZ96961.1"/>
    </source>
</evidence>
<dbReference type="GO" id="GO:0019903">
    <property type="term" value="F:protein phosphatase binding"/>
    <property type="evidence" value="ECO:0007669"/>
    <property type="project" value="InterPro"/>
</dbReference>
<sequence>MSFWKFNFNAPAVDSIASILAGLPDSDSPADSAVSASNATTSNHRNSDSVDSASSFSSLSQGASSTRSGSVSSAGVGRPTANGAASGVGPVAVVEPTIYDKTLDALLGSPDLLSEFKTGGNAKLHTFLARKDVVLRLGGWVVWGLGRATTLHPVPNGGLVSDDLPDGKVPDDFVHADDKDLIKIGMGGIPRRRDMNEMGILEGGEPETDQEKEWAVFPRLCTEILSSEAPSLTDTLFNPSAVSTEPHTCPDAPSFLMPFWETLLGSTETQLETRSAQVGYWTRVNATLLNGPREQEVGGLNVSSPTS</sequence>
<comment type="similarity">
    <text evidence="1">Belongs to the SAPS family.</text>
</comment>
<protein>
    <submittedName>
        <fullName evidence="4">BZ3500_MvSof-1268-A1-R1_Chr4-2g06896 protein</fullName>
    </submittedName>
</protein>
<accession>A0A2X0LDI9</accession>
<name>A0A2X0LDI9_9BASI</name>
<evidence type="ECO:0000256" key="2">
    <source>
        <dbReference type="ARBA" id="ARBA00023306"/>
    </source>
</evidence>
<dbReference type="PANTHER" id="PTHR12634">
    <property type="entry name" value="SIT4 YEAST -ASSOCIATING PROTEIN-RELATED"/>
    <property type="match status" value="1"/>
</dbReference>
<dbReference type="GO" id="GO:0019888">
    <property type="term" value="F:protein phosphatase regulator activity"/>
    <property type="evidence" value="ECO:0007669"/>
    <property type="project" value="TreeGrafter"/>
</dbReference>
<evidence type="ECO:0000256" key="3">
    <source>
        <dbReference type="SAM" id="MobiDB-lite"/>
    </source>
</evidence>
<evidence type="ECO:0000313" key="5">
    <source>
        <dbReference type="Proteomes" id="UP000249723"/>
    </source>
</evidence>
<evidence type="ECO:0000256" key="1">
    <source>
        <dbReference type="ARBA" id="ARBA00006180"/>
    </source>
</evidence>
<dbReference type="AlphaFoldDB" id="A0A2X0LDI9"/>